<evidence type="ECO:0000313" key="2">
    <source>
        <dbReference type="Proteomes" id="UP000019118"/>
    </source>
</evidence>
<protein>
    <recommendedName>
        <fullName evidence="3">Reverse transcriptase domain-containing protein</fullName>
    </recommendedName>
</protein>
<dbReference type="AlphaFoldDB" id="A0AAR5QDL0"/>
<proteinExistence type="predicted"/>
<reference evidence="2" key="1">
    <citation type="journal article" date="2013" name="Genome Biol.">
        <title>Draft genome of the mountain pine beetle, Dendroctonus ponderosae Hopkins, a major forest pest.</title>
        <authorList>
            <person name="Keeling C.I."/>
            <person name="Yuen M.M."/>
            <person name="Liao N.Y."/>
            <person name="Docking T.R."/>
            <person name="Chan S.K."/>
            <person name="Taylor G.A."/>
            <person name="Palmquist D.L."/>
            <person name="Jackman S.D."/>
            <person name="Nguyen A."/>
            <person name="Li M."/>
            <person name="Henderson H."/>
            <person name="Janes J.K."/>
            <person name="Zhao Y."/>
            <person name="Pandoh P."/>
            <person name="Moore R."/>
            <person name="Sperling F.A."/>
            <person name="Huber D.P."/>
            <person name="Birol I."/>
            <person name="Jones S.J."/>
            <person name="Bohlmann J."/>
        </authorList>
    </citation>
    <scope>NUCLEOTIDE SEQUENCE</scope>
</reference>
<organism evidence="1 2">
    <name type="scientific">Dendroctonus ponderosae</name>
    <name type="common">Mountain pine beetle</name>
    <dbReference type="NCBI Taxonomy" id="77166"/>
    <lineage>
        <taxon>Eukaryota</taxon>
        <taxon>Metazoa</taxon>
        <taxon>Ecdysozoa</taxon>
        <taxon>Arthropoda</taxon>
        <taxon>Hexapoda</taxon>
        <taxon>Insecta</taxon>
        <taxon>Pterygota</taxon>
        <taxon>Neoptera</taxon>
        <taxon>Endopterygota</taxon>
        <taxon>Coleoptera</taxon>
        <taxon>Polyphaga</taxon>
        <taxon>Cucujiformia</taxon>
        <taxon>Curculionidae</taxon>
        <taxon>Scolytinae</taxon>
        <taxon>Dendroctonus</taxon>
    </lineage>
</organism>
<sequence length="259" mass="29501">MRMTAHVQKTVNKAHGIINAMISLTPKIGGPGAAKKSPLASTVQSVVLYGAKAWQKTLRYKTLLDRVNRRLAICITAAYRTISTQMAQVLAGLPPLDLMVEERSSIQEDGKASRKLHRSTLTRKWTDRWGDYEGWAKVFITDLNVCLQEERFQDVNHFVTQAISGHGAFGSYLKTIRKQESDQCWFCEDSDTPYHTIFVGRQFEFIRAEAADRCGKRITKDAMGTILATKDGWDVIRPIIQDIMKTKCYLERRMQSPWQ</sequence>
<dbReference type="Proteomes" id="UP000019118">
    <property type="component" value="Unassembled WGS sequence"/>
</dbReference>
<evidence type="ECO:0008006" key="3">
    <source>
        <dbReference type="Google" id="ProtNLM"/>
    </source>
</evidence>
<accession>A0AAR5QDL0</accession>
<name>A0AAR5QDL0_DENPD</name>
<evidence type="ECO:0000313" key="1">
    <source>
        <dbReference type="EnsemblMetazoa" id="XP_019771314.1"/>
    </source>
</evidence>
<reference evidence="1" key="2">
    <citation type="submission" date="2024-08" db="UniProtKB">
        <authorList>
            <consortium name="EnsemblMetazoa"/>
        </authorList>
    </citation>
    <scope>IDENTIFICATION</scope>
</reference>
<keyword evidence="2" id="KW-1185">Reference proteome</keyword>
<dbReference type="EnsemblMetazoa" id="XM_019915755.1">
    <property type="protein sequence ID" value="XP_019771314.1"/>
    <property type="gene ID" value="LOC109545210"/>
</dbReference>